<name>A0AB39DNR4_9BURK</name>
<dbReference type="Gene3D" id="1.10.3600.10">
    <property type="entry name" value="Putative bacterial toxin ydaT"/>
    <property type="match status" value="1"/>
</dbReference>
<accession>A0AB39DNR4</accession>
<dbReference type="InterPro" id="IPR037042">
    <property type="entry name" value="YdaT-like_sf"/>
</dbReference>
<proteinExistence type="predicted"/>
<dbReference type="RefSeq" id="WP_368647745.1">
    <property type="nucleotide sequence ID" value="NZ_CP158257.1"/>
</dbReference>
<organism evidence="1">
    <name type="scientific">Castellaniella ginsengisoli</name>
    <dbReference type="NCBI Taxonomy" id="546114"/>
    <lineage>
        <taxon>Bacteria</taxon>
        <taxon>Pseudomonadati</taxon>
        <taxon>Pseudomonadota</taxon>
        <taxon>Betaproteobacteria</taxon>
        <taxon>Burkholderiales</taxon>
        <taxon>Alcaligenaceae</taxon>
        <taxon>Castellaniella</taxon>
    </lineage>
</organism>
<dbReference type="GeneID" id="93068438"/>
<dbReference type="KEGG" id="cgin:ABRZ00_12850"/>
<reference evidence="1" key="1">
    <citation type="submission" date="2024-05" db="EMBL/GenBank/DDBJ databases">
        <authorList>
            <person name="Luo Y.-C."/>
            <person name="Nicholds J."/>
            <person name="Mortimer T."/>
            <person name="Maboni G."/>
        </authorList>
    </citation>
    <scope>NUCLEOTIDE SEQUENCE</scope>
    <source>
        <strain evidence="1">150221</strain>
    </source>
</reference>
<dbReference type="EMBL" id="CP158257">
    <property type="protein sequence ID" value="XDJ55411.1"/>
    <property type="molecule type" value="Genomic_DNA"/>
</dbReference>
<evidence type="ECO:0000313" key="1">
    <source>
        <dbReference type="EMBL" id="XDJ55411.1"/>
    </source>
</evidence>
<sequence length="189" mass="20152">MRSLSQTTIGILREEIAEYRRANRLSRESVAAGVVEAHEALGADASTGIRFEPKTLDAFERTKVNADRIFRWLDDSTKDANLLPANFLVSLLAGLPEEVRRRALDRILLPLGFAARALGEGRGAAPVSAGGVAALIREQSEAAAAVTGLLGEHGPGALAEARREVAEAVDMGQRVLERIEAQMAAEAQG</sequence>
<protein>
    <recommendedName>
        <fullName evidence="2">Bacterial toxin YdaT domain-containing protein</fullName>
    </recommendedName>
</protein>
<gene>
    <name evidence="1" type="ORF">ABRZ00_12850</name>
</gene>
<evidence type="ECO:0008006" key="2">
    <source>
        <dbReference type="Google" id="ProtNLM"/>
    </source>
</evidence>
<dbReference type="AlphaFoldDB" id="A0AB39DNR4"/>